<dbReference type="EMBL" id="BARS01012822">
    <property type="protein sequence ID" value="GAF90561.1"/>
    <property type="molecule type" value="Genomic_DNA"/>
</dbReference>
<comment type="caution">
    <text evidence="1">The sequence shown here is derived from an EMBL/GenBank/DDBJ whole genome shotgun (WGS) entry which is preliminary data.</text>
</comment>
<protein>
    <submittedName>
        <fullName evidence="1">Uncharacterized protein</fullName>
    </submittedName>
</protein>
<evidence type="ECO:0000313" key="1">
    <source>
        <dbReference type="EMBL" id="GAF90561.1"/>
    </source>
</evidence>
<accession>X0TTN1</accession>
<reference evidence="1" key="1">
    <citation type="journal article" date="2014" name="Front. Microbiol.">
        <title>High frequency of phylogenetically diverse reductive dehalogenase-homologous genes in deep subseafloor sedimentary metagenomes.</title>
        <authorList>
            <person name="Kawai M."/>
            <person name="Futagami T."/>
            <person name="Toyoda A."/>
            <person name="Takaki Y."/>
            <person name="Nishi S."/>
            <person name="Hori S."/>
            <person name="Arai W."/>
            <person name="Tsubouchi T."/>
            <person name="Morono Y."/>
            <person name="Uchiyama I."/>
            <person name="Ito T."/>
            <person name="Fujiyama A."/>
            <person name="Inagaki F."/>
            <person name="Takami H."/>
        </authorList>
    </citation>
    <scope>NUCLEOTIDE SEQUENCE</scope>
    <source>
        <strain evidence="1">Expedition CK06-06</strain>
    </source>
</reference>
<dbReference type="AlphaFoldDB" id="X0TTN1"/>
<name>X0TTN1_9ZZZZ</name>
<proteinExistence type="predicted"/>
<gene>
    <name evidence="1" type="ORF">S01H1_22642</name>
</gene>
<sequence length="51" mass="5183">MNAVDSAGSVFSVITCRTILDQMIIAIKVNPAVSAAADPKISNSNSTGSIC</sequence>
<organism evidence="1">
    <name type="scientific">marine sediment metagenome</name>
    <dbReference type="NCBI Taxonomy" id="412755"/>
    <lineage>
        <taxon>unclassified sequences</taxon>
        <taxon>metagenomes</taxon>
        <taxon>ecological metagenomes</taxon>
    </lineage>
</organism>